<evidence type="ECO:0000313" key="3">
    <source>
        <dbReference type="Proteomes" id="UP000694552"/>
    </source>
</evidence>
<evidence type="ECO:0000256" key="1">
    <source>
        <dbReference type="SAM" id="SignalP"/>
    </source>
</evidence>
<name>A0A8C8AES2_9STRI</name>
<accession>A0A8C8AES2</accession>
<keyword evidence="3" id="KW-1185">Reference proteome</keyword>
<feature type="signal peptide" evidence="1">
    <location>
        <begin position="1"/>
        <end position="20"/>
    </location>
</feature>
<reference evidence="2" key="2">
    <citation type="submission" date="2025-09" db="UniProtKB">
        <authorList>
            <consortium name="Ensembl"/>
        </authorList>
    </citation>
    <scope>IDENTIFICATION</scope>
</reference>
<reference evidence="2" key="1">
    <citation type="submission" date="2025-08" db="UniProtKB">
        <authorList>
            <consortium name="Ensembl"/>
        </authorList>
    </citation>
    <scope>IDENTIFICATION</scope>
</reference>
<dbReference type="AlphaFoldDB" id="A0A8C8AES2"/>
<evidence type="ECO:0000313" key="2">
    <source>
        <dbReference type="Ensembl" id="ENSOSUP00000003280.1"/>
    </source>
</evidence>
<dbReference type="Ensembl" id="ENSOSUT00000003376.1">
    <property type="protein sequence ID" value="ENSOSUP00000003280.1"/>
    <property type="gene ID" value="ENSOSUG00000002312.1"/>
</dbReference>
<dbReference type="Proteomes" id="UP000694552">
    <property type="component" value="Unplaced"/>
</dbReference>
<feature type="chain" id="PRO_5034567772" evidence="1">
    <location>
        <begin position="21"/>
        <end position="276"/>
    </location>
</feature>
<keyword evidence="1" id="KW-0732">Signal</keyword>
<sequence>MGVHGRLTFLLFLLSLRASALPDLPRVVTLSEDAVPGTRVAEVTVSCSNASGSPNVTLHGIEPGHPFNPIPAGALLSAVSPWQVTLRAGAELDARRVNQYTLTLRAACPGEDEVEERLFVQVTAEPALRCDTPFASAGRTRGESQVPETVSPGSTLVTLRCTDSSGTEGSLHYALEGSPASRSRFRMEGPQLQVSRTTGSARVAGEPGPGGGQWDVGDPLTCAIMLGPRLGLHGTLCSQGLTTTQPCSLLLPQHHSFEGYPGFVEHHSFAGHLDPA</sequence>
<organism evidence="2 3">
    <name type="scientific">Otus sunia</name>
    <name type="common">Oriental scops-owl</name>
    <dbReference type="NCBI Taxonomy" id="257818"/>
    <lineage>
        <taxon>Eukaryota</taxon>
        <taxon>Metazoa</taxon>
        <taxon>Chordata</taxon>
        <taxon>Craniata</taxon>
        <taxon>Vertebrata</taxon>
        <taxon>Euteleostomi</taxon>
        <taxon>Archelosauria</taxon>
        <taxon>Archosauria</taxon>
        <taxon>Dinosauria</taxon>
        <taxon>Saurischia</taxon>
        <taxon>Theropoda</taxon>
        <taxon>Coelurosauria</taxon>
        <taxon>Aves</taxon>
        <taxon>Neognathae</taxon>
        <taxon>Neoaves</taxon>
        <taxon>Telluraves</taxon>
        <taxon>Strigiformes</taxon>
        <taxon>Strigidae</taxon>
        <taxon>Otus</taxon>
    </lineage>
</organism>
<protein>
    <submittedName>
        <fullName evidence="2">Uncharacterized protein</fullName>
    </submittedName>
</protein>
<proteinExistence type="predicted"/>